<evidence type="ECO:0000313" key="3">
    <source>
        <dbReference type="EMBL" id="GHP09989.1"/>
    </source>
</evidence>
<gene>
    <name evidence="3" type="ORF">PPROV_000872200</name>
</gene>
<name>A0A830HYS6_9CHLO</name>
<dbReference type="PANTHER" id="PTHR35368:SF1">
    <property type="entry name" value="HYDROPEROXIDE REDUCTASE"/>
    <property type="match status" value="1"/>
</dbReference>
<dbReference type="AlphaFoldDB" id="A0A830HYS6"/>
<accession>A0A830HYS6</accession>
<keyword evidence="4" id="KW-1185">Reference proteome</keyword>
<feature type="chain" id="PRO_5032921884" description="OsmC-like protein" evidence="2">
    <location>
        <begin position="20"/>
        <end position="311"/>
    </location>
</feature>
<dbReference type="InterPro" id="IPR015946">
    <property type="entry name" value="KH_dom-like_a/b"/>
</dbReference>
<feature type="signal peptide" evidence="2">
    <location>
        <begin position="1"/>
        <end position="19"/>
    </location>
</feature>
<dbReference type="InterPro" id="IPR036102">
    <property type="entry name" value="OsmC/Ohrsf"/>
</dbReference>
<dbReference type="EMBL" id="BNJQ01000027">
    <property type="protein sequence ID" value="GHP09989.1"/>
    <property type="molecule type" value="Genomic_DNA"/>
</dbReference>
<evidence type="ECO:0000256" key="2">
    <source>
        <dbReference type="SAM" id="SignalP"/>
    </source>
</evidence>
<keyword evidence="2" id="KW-0732">Signal</keyword>
<dbReference type="Pfam" id="PF02566">
    <property type="entry name" value="OsmC"/>
    <property type="match status" value="1"/>
</dbReference>
<reference evidence="3" key="1">
    <citation type="submission" date="2020-10" db="EMBL/GenBank/DDBJ databases">
        <title>Unveiling of a novel bifunctional photoreceptor, Dualchrome1, isolated from a cosmopolitan green alga.</title>
        <authorList>
            <person name="Suzuki S."/>
            <person name="Kawachi M."/>
        </authorList>
    </citation>
    <scope>NUCLEOTIDE SEQUENCE</scope>
    <source>
        <strain evidence="3">NIES 2893</strain>
    </source>
</reference>
<dbReference type="InterPro" id="IPR052924">
    <property type="entry name" value="OsmC/Ohr_hydroprdx_reductase"/>
</dbReference>
<dbReference type="InterPro" id="IPR003718">
    <property type="entry name" value="OsmC/Ohr_fam"/>
</dbReference>
<dbReference type="OrthoDB" id="2019818at2759"/>
<feature type="region of interest" description="Disordered" evidence="1">
    <location>
        <begin position="150"/>
        <end position="171"/>
    </location>
</feature>
<evidence type="ECO:0008006" key="5">
    <source>
        <dbReference type="Google" id="ProtNLM"/>
    </source>
</evidence>
<dbReference type="Gene3D" id="3.30.300.20">
    <property type="match status" value="1"/>
</dbReference>
<organism evidence="3 4">
    <name type="scientific">Pycnococcus provasolii</name>
    <dbReference type="NCBI Taxonomy" id="41880"/>
    <lineage>
        <taxon>Eukaryota</taxon>
        <taxon>Viridiplantae</taxon>
        <taxon>Chlorophyta</taxon>
        <taxon>Pseudoscourfieldiophyceae</taxon>
        <taxon>Pseudoscourfieldiales</taxon>
        <taxon>Pycnococcaceae</taxon>
        <taxon>Pycnococcus</taxon>
    </lineage>
</organism>
<dbReference type="SUPFAM" id="SSF82784">
    <property type="entry name" value="OsmC-like"/>
    <property type="match status" value="1"/>
</dbReference>
<comment type="caution">
    <text evidence="3">The sequence shown here is derived from an EMBL/GenBank/DDBJ whole genome shotgun (WGS) entry which is preliminary data.</text>
</comment>
<proteinExistence type="predicted"/>
<evidence type="ECO:0000256" key="1">
    <source>
        <dbReference type="SAM" id="MobiDB-lite"/>
    </source>
</evidence>
<sequence length="311" mass="32381">MAWYLVVLCVLLDLTVTTTQKPGAAASSCPAADEVIAARRLARAPLPNRCRRCSAKHDMPARTFVIAGAIADAASAQSAMQAIAGVSAQADEVVALMDATRGASSLRAASAARLSSATRAAAAAALGTSCRGEKLERVMLVHPLTSLSVGTSTSTSTSFQRAPPSTTSSHSSFVVHTDTLASDGGTDTAPQPVELLLAALVGCEQATAHFVSRHMRVDKKRVKIDTIKFDYHAVRDERGAASLPLHKEPPAPARLLAVSGTASVRLDEPTDGDDAERAVAELGKLVHARCPVAQTLLSAGVSVDVRWCIAK</sequence>
<dbReference type="Proteomes" id="UP000660262">
    <property type="component" value="Unassembled WGS sequence"/>
</dbReference>
<dbReference type="PANTHER" id="PTHR35368">
    <property type="entry name" value="HYDROPEROXIDE REDUCTASE"/>
    <property type="match status" value="1"/>
</dbReference>
<protein>
    <recommendedName>
        <fullName evidence="5">OsmC-like protein</fullName>
    </recommendedName>
</protein>
<evidence type="ECO:0000313" key="4">
    <source>
        <dbReference type="Proteomes" id="UP000660262"/>
    </source>
</evidence>